<evidence type="ECO:0000259" key="8">
    <source>
        <dbReference type="PROSITE" id="PS51677"/>
    </source>
</evidence>
<evidence type="ECO:0000256" key="2">
    <source>
        <dbReference type="ARBA" id="ARBA00022723"/>
    </source>
</evidence>
<dbReference type="GO" id="GO:0016810">
    <property type="term" value="F:hydrolase activity, acting on carbon-nitrogen (but not peptide) bonds"/>
    <property type="evidence" value="ECO:0007669"/>
    <property type="project" value="InterPro"/>
</dbReference>
<dbReference type="PROSITE" id="PS51677">
    <property type="entry name" value="NODB"/>
    <property type="match status" value="1"/>
</dbReference>
<evidence type="ECO:0000313" key="10">
    <source>
        <dbReference type="Proteomes" id="UP000327118"/>
    </source>
</evidence>
<accession>A0A5N6YXW9</accession>
<dbReference type="Pfam" id="PF01522">
    <property type="entry name" value="Polysacc_deac_1"/>
    <property type="match status" value="1"/>
</dbReference>
<name>A0A5N6YXW9_9EURO</name>
<dbReference type="InterPro" id="IPR011330">
    <property type="entry name" value="Glyco_hydro/deAcase_b/a-brl"/>
</dbReference>
<feature type="domain" description="NodB homology" evidence="8">
    <location>
        <begin position="40"/>
        <end position="221"/>
    </location>
</feature>
<dbReference type="InterPro" id="IPR002509">
    <property type="entry name" value="NODB_dom"/>
</dbReference>
<keyword evidence="3 7" id="KW-0732">Signal</keyword>
<sequence length="239" mass="26657">MYTLFSLSLLMTLTPHVFSAPLNTASVPTGQIISSCTTPNTIALTFDDGPSVYTNQLLDLLSEYGARSTFFMIGEGSQSYPDTIKRMRREGHQVGSHTFDHPSLPSLGYDQIVQQMTRLEAVLQATMGDIPTYMRPPYFDVNDQVLAAMRDLGYKVITSSIDTKDYENNDPTRIDRSYEKFVGELNGGGSIVLAHDIHEQTVVTLTRRMLDEIKARGLKMTTVGDCLGEPEDAWYRAAR</sequence>
<keyword evidence="2" id="KW-0479">Metal-binding</keyword>
<proteinExistence type="predicted"/>
<dbReference type="AlphaFoldDB" id="A0A5N6YXW9"/>
<comment type="cofactor">
    <cofactor evidence="1">
        <name>Co(2+)</name>
        <dbReference type="ChEBI" id="CHEBI:48828"/>
    </cofactor>
</comment>
<keyword evidence="6" id="KW-0170">Cobalt</keyword>
<evidence type="ECO:0000256" key="7">
    <source>
        <dbReference type="SAM" id="SignalP"/>
    </source>
</evidence>
<dbReference type="SUPFAM" id="SSF88713">
    <property type="entry name" value="Glycoside hydrolase/deacetylase"/>
    <property type="match status" value="1"/>
</dbReference>
<dbReference type="CDD" id="cd10951">
    <property type="entry name" value="CE4_ClCDA_like"/>
    <property type="match status" value="1"/>
</dbReference>
<dbReference type="GO" id="GO:0046872">
    <property type="term" value="F:metal ion binding"/>
    <property type="evidence" value="ECO:0007669"/>
    <property type="project" value="UniProtKB-KW"/>
</dbReference>
<evidence type="ECO:0000256" key="3">
    <source>
        <dbReference type="ARBA" id="ARBA00022729"/>
    </source>
</evidence>
<gene>
    <name evidence="9" type="ORF">BDV28DRAFT_139372</name>
</gene>
<evidence type="ECO:0000256" key="4">
    <source>
        <dbReference type="ARBA" id="ARBA00022801"/>
    </source>
</evidence>
<dbReference type="Gene3D" id="3.20.20.370">
    <property type="entry name" value="Glycoside hydrolase/deacetylase"/>
    <property type="match status" value="1"/>
</dbReference>
<dbReference type="OrthoDB" id="2125469at2759"/>
<reference evidence="10" key="1">
    <citation type="submission" date="2019-04" db="EMBL/GenBank/DDBJ databases">
        <title>Friends and foes A comparative genomics studyof 23 Aspergillus species from section Flavi.</title>
        <authorList>
            <consortium name="DOE Joint Genome Institute"/>
            <person name="Kjaerbolling I."/>
            <person name="Vesth T."/>
            <person name="Frisvad J.C."/>
            <person name="Nybo J.L."/>
            <person name="Theobald S."/>
            <person name="Kildgaard S."/>
            <person name="Isbrandt T."/>
            <person name="Kuo A."/>
            <person name="Sato A."/>
            <person name="Lyhne E.K."/>
            <person name="Kogle M.E."/>
            <person name="Wiebenga A."/>
            <person name="Kun R.S."/>
            <person name="Lubbers R.J."/>
            <person name="Makela M.R."/>
            <person name="Barry K."/>
            <person name="Chovatia M."/>
            <person name="Clum A."/>
            <person name="Daum C."/>
            <person name="Haridas S."/>
            <person name="He G."/>
            <person name="LaButti K."/>
            <person name="Lipzen A."/>
            <person name="Mondo S."/>
            <person name="Riley R."/>
            <person name="Salamov A."/>
            <person name="Simmons B.A."/>
            <person name="Magnuson J.K."/>
            <person name="Henrissat B."/>
            <person name="Mortensen U.H."/>
            <person name="Larsen T.O."/>
            <person name="Devries R.P."/>
            <person name="Grigoriev I.V."/>
            <person name="Machida M."/>
            <person name="Baker S.E."/>
            <person name="Andersen M.R."/>
        </authorList>
    </citation>
    <scope>NUCLEOTIDE SEQUENCE [LARGE SCALE GENOMIC DNA]</scope>
    <source>
        <strain evidence="10">CBS 553.77</strain>
    </source>
</reference>
<evidence type="ECO:0000256" key="5">
    <source>
        <dbReference type="ARBA" id="ARBA00023277"/>
    </source>
</evidence>
<dbReference type="GO" id="GO:0005975">
    <property type="term" value="P:carbohydrate metabolic process"/>
    <property type="evidence" value="ECO:0007669"/>
    <property type="project" value="InterPro"/>
</dbReference>
<keyword evidence="4" id="KW-0378">Hydrolase</keyword>
<evidence type="ECO:0000313" key="9">
    <source>
        <dbReference type="EMBL" id="KAE8350291.1"/>
    </source>
</evidence>
<dbReference type="PANTHER" id="PTHR46471">
    <property type="entry name" value="CHITIN DEACETYLASE"/>
    <property type="match status" value="1"/>
</dbReference>
<dbReference type="PANTHER" id="PTHR46471:SF2">
    <property type="entry name" value="CHITIN DEACETYLASE-RELATED"/>
    <property type="match status" value="1"/>
</dbReference>
<protein>
    <recommendedName>
        <fullName evidence="8">NodB homology domain-containing protein</fullName>
    </recommendedName>
</protein>
<evidence type="ECO:0000256" key="6">
    <source>
        <dbReference type="ARBA" id="ARBA00023285"/>
    </source>
</evidence>
<keyword evidence="5" id="KW-0119">Carbohydrate metabolism</keyword>
<feature type="chain" id="PRO_5024944897" description="NodB homology domain-containing protein" evidence="7">
    <location>
        <begin position="20"/>
        <end position="239"/>
    </location>
</feature>
<keyword evidence="10" id="KW-1185">Reference proteome</keyword>
<organism evidence="9 10">
    <name type="scientific">Aspergillus coremiiformis</name>
    <dbReference type="NCBI Taxonomy" id="138285"/>
    <lineage>
        <taxon>Eukaryota</taxon>
        <taxon>Fungi</taxon>
        <taxon>Dikarya</taxon>
        <taxon>Ascomycota</taxon>
        <taxon>Pezizomycotina</taxon>
        <taxon>Eurotiomycetes</taxon>
        <taxon>Eurotiomycetidae</taxon>
        <taxon>Eurotiales</taxon>
        <taxon>Aspergillaceae</taxon>
        <taxon>Aspergillus</taxon>
        <taxon>Aspergillus subgen. Circumdati</taxon>
    </lineage>
</organism>
<evidence type="ECO:0000256" key="1">
    <source>
        <dbReference type="ARBA" id="ARBA00001941"/>
    </source>
</evidence>
<dbReference type="Proteomes" id="UP000327118">
    <property type="component" value="Unassembled WGS sequence"/>
</dbReference>
<feature type="signal peptide" evidence="7">
    <location>
        <begin position="1"/>
        <end position="19"/>
    </location>
</feature>
<dbReference type="EMBL" id="ML739234">
    <property type="protein sequence ID" value="KAE8350291.1"/>
    <property type="molecule type" value="Genomic_DNA"/>
</dbReference>